<dbReference type="GO" id="GO:0005783">
    <property type="term" value="C:endoplasmic reticulum"/>
    <property type="evidence" value="ECO:0007669"/>
    <property type="project" value="TreeGrafter"/>
</dbReference>
<evidence type="ECO:0000256" key="1">
    <source>
        <dbReference type="ARBA" id="ARBA00023186"/>
    </source>
</evidence>
<dbReference type="GO" id="GO:0051087">
    <property type="term" value="F:protein-folding chaperone binding"/>
    <property type="evidence" value="ECO:0007669"/>
    <property type="project" value="TreeGrafter"/>
</dbReference>
<feature type="non-terminal residue" evidence="3">
    <location>
        <position position="1"/>
    </location>
</feature>
<feature type="domain" description="J" evidence="2">
    <location>
        <begin position="1"/>
        <end position="62"/>
    </location>
</feature>
<dbReference type="SMART" id="SM00271">
    <property type="entry name" value="DnaJ"/>
    <property type="match status" value="1"/>
</dbReference>
<evidence type="ECO:0000313" key="4">
    <source>
        <dbReference type="Proteomes" id="UP000268162"/>
    </source>
</evidence>
<dbReference type="GO" id="GO:0036503">
    <property type="term" value="P:ERAD pathway"/>
    <property type="evidence" value="ECO:0007669"/>
    <property type="project" value="TreeGrafter"/>
</dbReference>
<name>A0A4P9ZN18_9FUNG</name>
<dbReference type="InterPro" id="IPR018253">
    <property type="entry name" value="DnaJ_domain_CS"/>
</dbReference>
<feature type="non-terminal residue" evidence="3">
    <location>
        <position position="65"/>
    </location>
</feature>
<dbReference type="STRING" id="215637.A0A4P9ZN18"/>
<dbReference type="PROSITE" id="PS50076">
    <property type="entry name" value="DNAJ_2"/>
    <property type="match status" value="1"/>
</dbReference>
<protein>
    <submittedName>
        <fullName evidence="3">DnaJ domain-containing protein</fullName>
    </submittedName>
</protein>
<dbReference type="Pfam" id="PF00226">
    <property type="entry name" value="DnaJ"/>
    <property type="match status" value="1"/>
</dbReference>
<dbReference type="Proteomes" id="UP000268162">
    <property type="component" value="Unassembled WGS sequence"/>
</dbReference>
<dbReference type="AlphaFoldDB" id="A0A4P9ZN18"/>
<evidence type="ECO:0000259" key="2">
    <source>
        <dbReference type="PROSITE" id="PS50076"/>
    </source>
</evidence>
<dbReference type="PANTHER" id="PTHR44360:SF1">
    <property type="entry name" value="DNAJ HOMOLOG SUBFAMILY B MEMBER 9"/>
    <property type="match status" value="1"/>
</dbReference>
<dbReference type="PROSITE" id="PS00636">
    <property type="entry name" value="DNAJ_1"/>
    <property type="match status" value="1"/>
</dbReference>
<dbReference type="InterPro" id="IPR036869">
    <property type="entry name" value="J_dom_sf"/>
</dbReference>
<reference evidence="4" key="1">
    <citation type="journal article" date="2018" name="Nat. Microbiol.">
        <title>Leveraging single-cell genomics to expand the fungal tree of life.</title>
        <authorList>
            <person name="Ahrendt S.R."/>
            <person name="Quandt C.A."/>
            <person name="Ciobanu D."/>
            <person name="Clum A."/>
            <person name="Salamov A."/>
            <person name="Andreopoulos B."/>
            <person name="Cheng J.F."/>
            <person name="Woyke T."/>
            <person name="Pelin A."/>
            <person name="Henrissat B."/>
            <person name="Reynolds N.K."/>
            <person name="Benny G.L."/>
            <person name="Smith M.E."/>
            <person name="James T.Y."/>
            <person name="Grigoriev I.V."/>
        </authorList>
    </citation>
    <scope>NUCLEOTIDE SEQUENCE [LARGE SCALE GENOMIC DNA]</scope>
    <source>
        <strain evidence="4">RSA 468</strain>
    </source>
</reference>
<sequence length="65" mass="7662">HYQTLNVDPDASPEEIKRAYRRLALRYHPDKNPEAEDMFRAITAAYDVLSDPYKRQVYDRYGNTG</sequence>
<keyword evidence="4" id="KW-1185">Reference proteome</keyword>
<gene>
    <name evidence="3" type="ORF">BJ085DRAFT_8863</name>
</gene>
<keyword evidence="1" id="KW-0143">Chaperone</keyword>
<dbReference type="CDD" id="cd06257">
    <property type="entry name" value="DnaJ"/>
    <property type="match status" value="1"/>
</dbReference>
<proteinExistence type="predicted"/>
<dbReference type="GO" id="GO:0051787">
    <property type="term" value="F:misfolded protein binding"/>
    <property type="evidence" value="ECO:0007669"/>
    <property type="project" value="TreeGrafter"/>
</dbReference>
<dbReference type="SUPFAM" id="SSF46565">
    <property type="entry name" value="Chaperone J-domain"/>
    <property type="match status" value="1"/>
</dbReference>
<dbReference type="PRINTS" id="PR00625">
    <property type="entry name" value="JDOMAIN"/>
</dbReference>
<evidence type="ECO:0000313" key="3">
    <source>
        <dbReference type="EMBL" id="RKP34794.1"/>
    </source>
</evidence>
<dbReference type="PANTHER" id="PTHR44360">
    <property type="entry name" value="DNAJ HOMOLOG SUBFAMILY B MEMBER 9"/>
    <property type="match status" value="1"/>
</dbReference>
<dbReference type="InterPro" id="IPR051948">
    <property type="entry name" value="Hsp70_co-chaperone_J-domain"/>
</dbReference>
<dbReference type="EMBL" id="ML003068">
    <property type="protein sequence ID" value="RKP34794.1"/>
    <property type="molecule type" value="Genomic_DNA"/>
</dbReference>
<dbReference type="InterPro" id="IPR001623">
    <property type="entry name" value="DnaJ_domain"/>
</dbReference>
<organism evidence="3 4">
    <name type="scientific">Dimargaris cristalligena</name>
    <dbReference type="NCBI Taxonomy" id="215637"/>
    <lineage>
        <taxon>Eukaryota</taxon>
        <taxon>Fungi</taxon>
        <taxon>Fungi incertae sedis</taxon>
        <taxon>Zoopagomycota</taxon>
        <taxon>Kickxellomycotina</taxon>
        <taxon>Dimargaritomycetes</taxon>
        <taxon>Dimargaritales</taxon>
        <taxon>Dimargaritaceae</taxon>
        <taxon>Dimargaris</taxon>
    </lineage>
</organism>
<accession>A0A4P9ZN18</accession>
<dbReference type="Gene3D" id="1.10.287.110">
    <property type="entry name" value="DnaJ domain"/>
    <property type="match status" value="1"/>
</dbReference>